<dbReference type="InterPro" id="IPR002557">
    <property type="entry name" value="Chitin-bd_dom"/>
</dbReference>
<dbReference type="SUPFAM" id="SSF57625">
    <property type="entry name" value="Invertebrate chitin-binding proteins"/>
    <property type="match status" value="1"/>
</dbReference>
<feature type="region of interest" description="Disordered" evidence="1">
    <location>
        <begin position="141"/>
        <end position="262"/>
    </location>
</feature>
<keyword evidence="5" id="KW-1185">Reference proteome</keyword>
<dbReference type="GO" id="GO:0008061">
    <property type="term" value="F:chitin binding"/>
    <property type="evidence" value="ECO:0007669"/>
    <property type="project" value="InterPro"/>
</dbReference>
<keyword evidence="2" id="KW-0732">Signal</keyword>
<reference evidence="4" key="1">
    <citation type="submission" date="2020-08" db="EMBL/GenBank/DDBJ databases">
        <title>Genome sequencing and assembly of the red palm weevil Rhynchophorus ferrugineus.</title>
        <authorList>
            <person name="Dias G.B."/>
            <person name="Bergman C.M."/>
            <person name="Manee M."/>
        </authorList>
    </citation>
    <scope>NUCLEOTIDE SEQUENCE</scope>
    <source>
        <strain evidence="4">AA-2017</strain>
        <tissue evidence="4">Whole larva</tissue>
    </source>
</reference>
<dbReference type="GO" id="GO:0005576">
    <property type="term" value="C:extracellular region"/>
    <property type="evidence" value="ECO:0007669"/>
    <property type="project" value="InterPro"/>
</dbReference>
<proteinExistence type="predicted"/>
<evidence type="ECO:0000313" key="4">
    <source>
        <dbReference type="EMBL" id="KAF7284496.1"/>
    </source>
</evidence>
<feature type="domain" description="Chitin-binding type-2" evidence="3">
    <location>
        <begin position="271"/>
        <end position="326"/>
    </location>
</feature>
<dbReference type="InterPro" id="IPR036508">
    <property type="entry name" value="Chitin-bd_dom_sf"/>
</dbReference>
<protein>
    <recommendedName>
        <fullName evidence="3">Chitin-binding type-2 domain-containing protein</fullName>
    </recommendedName>
</protein>
<feature type="signal peptide" evidence="2">
    <location>
        <begin position="1"/>
        <end position="24"/>
    </location>
</feature>
<dbReference type="AlphaFoldDB" id="A0A834IR82"/>
<evidence type="ECO:0000259" key="3">
    <source>
        <dbReference type="PROSITE" id="PS50940"/>
    </source>
</evidence>
<comment type="caution">
    <text evidence="4">The sequence shown here is derived from an EMBL/GenBank/DDBJ whole genome shotgun (WGS) entry which is preliminary data.</text>
</comment>
<organism evidence="4 5">
    <name type="scientific">Rhynchophorus ferrugineus</name>
    <name type="common">Red palm weevil</name>
    <name type="synonym">Curculio ferrugineus</name>
    <dbReference type="NCBI Taxonomy" id="354439"/>
    <lineage>
        <taxon>Eukaryota</taxon>
        <taxon>Metazoa</taxon>
        <taxon>Ecdysozoa</taxon>
        <taxon>Arthropoda</taxon>
        <taxon>Hexapoda</taxon>
        <taxon>Insecta</taxon>
        <taxon>Pterygota</taxon>
        <taxon>Neoptera</taxon>
        <taxon>Endopterygota</taxon>
        <taxon>Coleoptera</taxon>
        <taxon>Polyphaga</taxon>
        <taxon>Cucujiformia</taxon>
        <taxon>Curculionidae</taxon>
        <taxon>Dryophthorinae</taxon>
        <taxon>Rhynchophorus</taxon>
    </lineage>
</organism>
<dbReference type="Proteomes" id="UP000625711">
    <property type="component" value="Unassembled WGS sequence"/>
</dbReference>
<sequence length="328" mass="33517">MSSASKLQVCLVALLLTGLIGVKADCNSKGVACVNETAYQTCWSFLFMTFYSEVASCDDGYTCDETTGTDSCIQSATTVTTTTTTTSSSVTCGTKAIHCFNDTSYQTCITIGGNNVLFGNVRDCSTGTVCDEDTGDENCISPSATSLTVSSTTSTTTASTTTSPTSTTTSSTTTSTASTTSSTASTTTSTASTTTTPTTTTTSTEPTSTSTSSTTTSTASTTTSTASTSTTTASASTTTPTAATTSTTTSTSTTTEPSTSTTTVATVVTGLSDCSSGEKWPSTDCYAYYECILVLWNYYIVEKNCTNGTIYNSVSGECDVSTSCYIPA</sequence>
<dbReference type="PROSITE" id="PS50940">
    <property type="entry name" value="CHIT_BIND_II"/>
    <property type="match status" value="1"/>
</dbReference>
<evidence type="ECO:0000313" key="5">
    <source>
        <dbReference type="Proteomes" id="UP000625711"/>
    </source>
</evidence>
<accession>A0A834IR82</accession>
<gene>
    <name evidence="4" type="ORF">GWI33_022086</name>
</gene>
<evidence type="ECO:0000256" key="1">
    <source>
        <dbReference type="SAM" id="MobiDB-lite"/>
    </source>
</evidence>
<dbReference type="OrthoDB" id="6806945at2759"/>
<dbReference type="EMBL" id="JAACXV010000077">
    <property type="protein sequence ID" value="KAF7284496.1"/>
    <property type="molecule type" value="Genomic_DNA"/>
</dbReference>
<evidence type="ECO:0000256" key="2">
    <source>
        <dbReference type="SAM" id="SignalP"/>
    </source>
</evidence>
<name>A0A834IR82_RHYFE</name>
<feature type="chain" id="PRO_5032270742" description="Chitin-binding type-2 domain-containing protein" evidence="2">
    <location>
        <begin position="25"/>
        <end position="328"/>
    </location>
</feature>